<dbReference type="InterPro" id="IPR050726">
    <property type="entry name" value="mGluR"/>
</dbReference>
<keyword evidence="8" id="KW-0325">Glycoprotein</keyword>
<dbReference type="AlphaFoldDB" id="R7UUA3"/>
<dbReference type="EnsemblMetazoa" id="CapteT32869">
    <property type="protein sequence ID" value="CapteP32869"/>
    <property type="gene ID" value="CapteG32869"/>
</dbReference>
<evidence type="ECO:0000256" key="5">
    <source>
        <dbReference type="ARBA" id="ARBA00023040"/>
    </source>
</evidence>
<organism evidence="12">
    <name type="scientific">Capitella teleta</name>
    <name type="common">Polychaete worm</name>
    <dbReference type="NCBI Taxonomy" id="283909"/>
    <lineage>
        <taxon>Eukaryota</taxon>
        <taxon>Metazoa</taxon>
        <taxon>Spiralia</taxon>
        <taxon>Lophotrochozoa</taxon>
        <taxon>Annelida</taxon>
        <taxon>Polychaeta</taxon>
        <taxon>Sedentaria</taxon>
        <taxon>Scolecida</taxon>
        <taxon>Capitellidae</taxon>
        <taxon>Capitella</taxon>
    </lineage>
</organism>
<reference evidence="12 14" key="2">
    <citation type="journal article" date="2013" name="Nature">
        <title>Insights into bilaterian evolution from three spiralian genomes.</title>
        <authorList>
            <person name="Simakov O."/>
            <person name="Marletaz F."/>
            <person name="Cho S.J."/>
            <person name="Edsinger-Gonzales E."/>
            <person name="Havlak P."/>
            <person name="Hellsten U."/>
            <person name="Kuo D.H."/>
            <person name="Larsson T."/>
            <person name="Lv J."/>
            <person name="Arendt D."/>
            <person name="Savage R."/>
            <person name="Osoegawa K."/>
            <person name="de Jong P."/>
            <person name="Grimwood J."/>
            <person name="Chapman J.A."/>
            <person name="Shapiro H."/>
            <person name="Aerts A."/>
            <person name="Otillar R.P."/>
            <person name="Terry A.Y."/>
            <person name="Boore J.L."/>
            <person name="Grigoriev I.V."/>
            <person name="Lindberg D.R."/>
            <person name="Seaver E.C."/>
            <person name="Weisblat D.A."/>
            <person name="Putnam N.H."/>
            <person name="Rokhsar D.S."/>
        </authorList>
    </citation>
    <scope>NUCLEOTIDE SEQUENCE</scope>
    <source>
        <strain evidence="12 14">I ESC-2004</strain>
    </source>
</reference>
<keyword evidence="4 10" id="KW-1133">Transmembrane helix</keyword>
<dbReference type="Gene3D" id="3.40.50.2300">
    <property type="match status" value="2"/>
</dbReference>
<feature type="non-terminal residue" evidence="12">
    <location>
        <position position="783"/>
    </location>
</feature>
<evidence type="ECO:0000256" key="7">
    <source>
        <dbReference type="ARBA" id="ARBA00023170"/>
    </source>
</evidence>
<dbReference type="SUPFAM" id="SSF53822">
    <property type="entry name" value="Periplasmic binding protein-like I"/>
    <property type="match status" value="1"/>
</dbReference>
<dbReference type="InterPro" id="IPR038550">
    <property type="entry name" value="GPCR_3_9-Cys_sf"/>
</dbReference>
<keyword evidence="2" id="KW-1003">Cell membrane</keyword>
<evidence type="ECO:0000313" key="12">
    <source>
        <dbReference type="EMBL" id="ELU10064.1"/>
    </source>
</evidence>
<dbReference type="PANTHER" id="PTHR24060">
    <property type="entry name" value="METABOTROPIC GLUTAMATE RECEPTOR"/>
    <property type="match status" value="1"/>
</dbReference>
<feature type="transmembrane region" description="Helical" evidence="10">
    <location>
        <begin position="756"/>
        <end position="778"/>
    </location>
</feature>
<proteinExistence type="predicted"/>
<feature type="transmembrane region" description="Helical" evidence="10">
    <location>
        <begin position="647"/>
        <end position="665"/>
    </location>
</feature>
<dbReference type="OrthoDB" id="425344at2759"/>
<dbReference type="EMBL" id="KB297742">
    <property type="protein sequence ID" value="ELU10064.1"/>
    <property type="molecule type" value="Genomic_DNA"/>
</dbReference>
<dbReference type="Pfam" id="PF00003">
    <property type="entry name" value="7tm_3"/>
    <property type="match status" value="1"/>
</dbReference>
<evidence type="ECO:0000256" key="4">
    <source>
        <dbReference type="ARBA" id="ARBA00022989"/>
    </source>
</evidence>
<dbReference type="InterPro" id="IPR000337">
    <property type="entry name" value="GPCR_3"/>
</dbReference>
<feature type="transmembrane region" description="Helical" evidence="10">
    <location>
        <begin position="603"/>
        <end position="627"/>
    </location>
</feature>
<dbReference type="GO" id="GO:0004930">
    <property type="term" value="F:G protein-coupled receptor activity"/>
    <property type="evidence" value="ECO:0007669"/>
    <property type="project" value="UniProtKB-KW"/>
</dbReference>
<dbReference type="Gene3D" id="2.10.50.30">
    <property type="entry name" value="GPCR, family 3, nine cysteines domain"/>
    <property type="match status" value="1"/>
</dbReference>
<dbReference type="OMA" id="FANADCE"/>
<keyword evidence="3 10" id="KW-0812">Transmembrane</keyword>
<evidence type="ECO:0000313" key="13">
    <source>
        <dbReference type="EnsemblMetazoa" id="CapteP32869"/>
    </source>
</evidence>
<evidence type="ECO:0000256" key="6">
    <source>
        <dbReference type="ARBA" id="ARBA00023136"/>
    </source>
</evidence>
<dbReference type="PROSITE" id="PS50259">
    <property type="entry name" value="G_PROTEIN_RECEP_F3_4"/>
    <property type="match status" value="1"/>
</dbReference>
<dbReference type="STRING" id="283909.R7UUA3"/>
<accession>R7UUA3</accession>
<feature type="domain" description="G-protein coupled receptors family 3 profile" evidence="11">
    <location>
        <begin position="533"/>
        <end position="783"/>
    </location>
</feature>
<feature type="transmembrane region" description="Helical" evidence="10">
    <location>
        <begin position="718"/>
        <end position="736"/>
    </location>
</feature>
<reference evidence="13" key="3">
    <citation type="submission" date="2015-06" db="UniProtKB">
        <authorList>
            <consortium name="EnsemblMetazoa"/>
        </authorList>
    </citation>
    <scope>IDENTIFICATION</scope>
</reference>
<evidence type="ECO:0000256" key="2">
    <source>
        <dbReference type="ARBA" id="ARBA00022475"/>
    </source>
</evidence>
<dbReference type="CDD" id="cd13953">
    <property type="entry name" value="7tm_classC_mGluR-like"/>
    <property type="match status" value="1"/>
</dbReference>
<evidence type="ECO:0000256" key="1">
    <source>
        <dbReference type="ARBA" id="ARBA00004651"/>
    </source>
</evidence>
<evidence type="ECO:0000256" key="10">
    <source>
        <dbReference type="SAM" id="Phobius"/>
    </source>
</evidence>
<keyword evidence="6 10" id="KW-0472">Membrane</keyword>
<keyword evidence="14" id="KW-1185">Reference proteome</keyword>
<keyword evidence="7" id="KW-0675">Receptor</keyword>
<evidence type="ECO:0000256" key="8">
    <source>
        <dbReference type="ARBA" id="ARBA00023180"/>
    </source>
</evidence>
<dbReference type="InterPro" id="IPR028082">
    <property type="entry name" value="Peripla_BP_I"/>
</dbReference>
<name>R7UUA3_CAPTE</name>
<feature type="non-terminal residue" evidence="12">
    <location>
        <position position="1"/>
    </location>
</feature>
<keyword evidence="5" id="KW-0297">G-protein coupled receptor</keyword>
<dbReference type="Proteomes" id="UP000014760">
    <property type="component" value="Unassembled WGS sequence"/>
</dbReference>
<evidence type="ECO:0000259" key="11">
    <source>
        <dbReference type="PROSITE" id="PS50259"/>
    </source>
</evidence>
<comment type="subcellular location">
    <subcellularLocation>
        <location evidence="1">Cell membrane</location>
        <topology evidence="1">Multi-pass membrane protein</topology>
    </subcellularLocation>
</comment>
<keyword evidence="9" id="KW-0807">Transducer</keyword>
<sequence length="783" mass="88016">EYAIMGDVNIGVLHIGLRKGEGGSHCSLSTGNPASGALQSCEKAKFALDEVNANPHVLPNISLGMVCVDTCSSSQTALGRSMYLVEDHSRDCETTDDDGFVNHKIVGALGPTYSSVAVSISGFFSLYSIPILGTYATADELSNKEKHEYFLRLVPPDRFQAQLIVDVLQAFNWTYVGVFYSEGAYGEEGAKYIQKLLKDTEICIAFSEVLMTSKGENEINEIVDVVNTYKLVTVSIWFVDRAVFRRVAQGLQDSKVSINHVKLFSDSATFEVKAGNTFPNFTKGGLAVGFKVLEIPGFRDYMNNLIPGKNSDNPWLEKLWEQKYGCNTHHNSSNACSKYPAPRNSYGDLTMFRNFYIGMHVYAQALHRLVTKNCLKAFHNSALLNGCFEGKELLDMLISTEFNVINENVAFDEKGDRRGQYVVYHYSVTSKNEFQAEPVMLWDEMEPVVDISADQRSLFVPRSQCSKECNKRQFIIQKSPHCCWECRSCRSNEVLARNRTTCNACPAFFWPNQDTLEFCKPIVHKYIRWSDLSAVSLLVSSFFGASISGSFIGIFIQKRKTRLVKSSNKKMTFLLLFGTILSFMLTLLFVAKPSKIICFLRDVGFNLVFTFLFAPLLVKTSTIYFIFDSGLKGKRRPSFVSKQGQNICLIFILFAVQIVSPSHAVLRMPGQFEPRVELLCAQATIPFLMPLSYNILLIVLCGILGYRCRKLPENFNESGFIFVAAWTTIFTWVLFIPTYFTATSSLHQAILLNLSLLLNAFITIGCLFAPKVYALYYVSENRI</sequence>
<feature type="transmembrane region" description="Helical" evidence="10">
    <location>
        <begin position="572"/>
        <end position="591"/>
    </location>
</feature>
<dbReference type="InterPro" id="IPR001828">
    <property type="entry name" value="ANF_lig-bd_rcpt"/>
</dbReference>
<evidence type="ECO:0000256" key="3">
    <source>
        <dbReference type="ARBA" id="ARBA00022692"/>
    </source>
</evidence>
<protein>
    <recommendedName>
        <fullName evidence="11">G-protein coupled receptors family 3 profile domain-containing protein</fullName>
    </recommendedName>
</protein>
<reference evidence="14" key="1">
    <citation type="submission" date="2012-12" db="EMBL/GenBank/DDBJ databases">
        <authorList>
            <person name="Hellsten U."/>
            <person name="Grimwood J."/>
            <person name="Chapman J.A."/>
            <person name="Shapiro H."/>
            <person name="Aerts A."/>
            <person name="Otillar R.P."/>
            <person name="Terry A.Y."/>
            <person name="Boore J.L."/>
            <person name="Simakov O."/>
            <person name="Marletaz F."/>
            <person name="Cho S.-J."/>
            <person name="Edsinger-Gonzales E."/>
            <person name="Havlak P."/>
            <person name="Kuo D.-H."/>
            <person name="Larsson T."/>
            <person name="Lv J."/>
            <person name="Arendt D."/>
            <person name="Savage R."/>
            <person name="Osoegawa K."/>
            <person name="de Jong P."/>
            <person name="Lindberg D.R."/>
            <person name="Seaver E.C."/>
            <person name="Weisblat D.A."/>
            <person name="Putnam N.H."/>
            <person name="Grigoriev I.V."/>
            <person name="Rokhsar D.S."/>
        </authorList>
    </citation>
    <scope>NUCLEOTIDE SEQUENCE</scope>
    <source>
        <strain evidence="14">I ESC-2004</strain>
    </source>
</reference>
<dbReference type="EMBL" id="AMQN01000967">
    <property type="status" value="NOT_ANNOTATED_CDS"/>
    <property type="molecule type" value="Genomic_DNA"/>
</dbReference>
<dbReference type="HOGENOM" id="CLU_005389_0_0_1"/>
<feature type="transmembrane region" description="Helical" evidence="10">
    <location>
        <begin position="685"/>
        <end position="706"/>
    </location>
</feature>
<dbReference type="InterPro" id="IPR017978">
    <property type="entry name" value="GPCR_3_C"/>
</dbReference>
<feature type="transmembrane region" description="Helical" evidence="10">
    <location>
        <begin position="534"/>
        <end position="556"/>
    </location>
</feature>
<dbReference type="Pfam" id="PF01094">
    <property type="entry name" value="ANF_receptor"/>
    <property type="match status" value="1"/>
</dbReference>
<dbReference type="PRINTS" id="PR00248">
    <property type="entry name" value="GPCRMGR"/>
</dbReference>
<evidence type="ECO:0000313" key="14">
    <source>
        <dbReference type="Proteomes" id="UP000014760"/>
    </source>
</evidence>
<evidence type="ECO:0000256" key="9">
    <source>
        <dbReference type="ARBA" id="ARBA00023224"/>
    </source>
</evidence>
<dbReference type="GO" id="GO:0005886">
    <property type="term" value="C:plasma membrane"/>
    <property type="evidence" value="ECO:0007669"/>
    <property type="project" value="UniProtKB-SubCell"/>
</dbReference>
<gene>
    <name evidence="12" type="ORF">CAPTEDRAFT_32869</name>
</gene>